<dbReference type="AlphaFoldDB" id="D4XGU0"/>
<reference evidence="2" key="1">
    <citation type="submission" date="2010-03" db="EMBL/GenBank/DDBJ databases">
        <title>Complete sequence of Mobiluncus curtisii ATCC 43063.</title>
        <authorList>
            <person name="Muzny D."/>
            <person name="Qin X."/>
            <person name="Deng J."/>
            <person name="Jiang H."/>
            <person name="Liu Y."/>
            <person name="Qu J."/>
            <person name="Song X.-Z."/>
            <person name="Zhang L."/>
            <person name="Thornton R."/>
            <person name="Coyle M."/>
            <person name="Francisco L."/>
            <person name="Jackson L."/>
            <person name="Javaid M."/>
            <person name="Korchina V."/>
            <person name="Kovar C."/>
            <person name="Mata R."/>
            <person name="Mathew T."/>
            <person name="Ngo R."/>
            <person name="Nguyen L."/>
            <person name="Nguyen N."/>
            <person name="Okwuonu G."/>
            <person name="Ongeri F."/>
            <person name="Pham C."/>
            <person name="Simmons D."/>
            <person name="Wilczek-Boney K."/>
            <person name="Hale W."/>
            <person name="Jakkamsetti A."/>
            <person name="Pham P."/>
            <person name="Ruth R."/>
            <person name="San Lucas F."/>
            <person name="Warren J."/>
            <person name="Zhang J."/>
            <person name="Zhao Z."/>
            <person name="Zhou C."/>
            <person name="Zhu D."/>
            <person name="Lee S."/>
            <person name="Bess C."/>
            <person name="Blankenburg K."/>
            <person name="Forbes L."/>
            <person name="Fu Q."/>
            <person name="Gubbala S."/>
            <person name="Hirani K."/>
            <person name="Jayaseelan J.C."/>
            <person name="Lara F."/>
            <person name="Munidasa M."/>
            <person name="Palculict T."/>
            <person name="Patil S."/>
            <person name="Pu L.-L."/>
            <person name="Saada N."/>
            <person name="Tang L."/>
            <person name="Weissenberger G."/>
            <person name="Zhu Y."/>
            <person name="Hemphill L."/>
            <person name="Shang Y."/>
            <person name="Youmans B."/>
            <person name="Ayvaz T."/>
            <person name="Ross M."/>
            <person name="Santibanez J."/>
            <person name="Aqrawi P."/>
            <person name="Gross S."/>
            <person name="Joshi V."/>
            <person name="Fowler G."/>
            <person name="Nazareth L."/>
            <person name="Reid J."/>
            <person name="Worley K."/>
            <person name="Petrosino J."/>
            <person name="Highlander S."/>
            <person name="Gibbs R."/>
            <person name="Gibbs R."/>
        </authorList>
    </citation>
    <scope>NUCLEOTIDE SEQUENCE [LARGE SCALE GENOMIC DNA]</scope>
    <source>
        <strain evidence="2">ATCC 43553</strain>
    </source>
</reference>
<comment type="caution">
    <text evidence="1">The sequence shown here is derived from an EMBL/GenBank/DDBJ whole genome shotgun (WGS) entry which is preliminary data.</text>
</comment>
<dbReference type="Proteomes" id="UP000004510">
    <property type="component" value="Unassembled WGS sequence"/>
</dbReference>
<protein>
    <submittedName>
        <fullName evidence="1">YD repeat protein (3 repeats)</fullName>
    </submittedName>
</protein>
<dbReference type="PANTHER" id="PTHR32305:SF17">
    <property type="entry name" value="TRNA NUCLEASE WAPA"/>
    <property type="match status" value="1"/>
</dbReference>
<dbReference type="PATRIC" id="fig|742159.3.peg.180"/>
<accession>D4XGU0</accession>
<sequence>MGSQPDGPQRQAAFGTWRFSFWSLRLASLGNKPSSTLGAGDTTYFRYDLCGNVTGVRKPGMSTELRTAYDARGNKNFEADGNGNASTWAYDDFGRLVAHSDIGGAKYFYTYDNARQLLTQTNTRGQNLNYSYDAAGEDLRTMAGVAHQSQKANFNAKGELSSLRSGFPQFKFLLRKINVL</sequence>
<gene>
    <name evidence="1" type="ORF">HMPREF0004_4687</name>
</gene>
<evidence type="ECO:0000313" key="1">
    <source>
        <dbReference type="EMBL" id="EFF73979.1"/>
    </source>
</evidence>
<dbReference type="InterPro" id="IPR031325">
    <property type="entry name" value="RHS_repeat"/>
</dbReference>
<dbReference type="NCBIfam" id="TIGR01643">
    <property type="entry name" value="YD_repeat_2x"/>
    <property type="match status" value="2"/>
</dbReference>
<dbReference type="InterPro" id="IPR050708">
    <property type="entry name" value="T6SS_VgrG/RHS"/>
</dbReference>
<proteinExistence type="predicted"/>
<dbReference type="PANTHER" id="PTHR32305">
    <property type="match status" value="1"/>
</dbReference>
<dbReference type="Gene3D" id="2.180.10.10">
    <property type="entry name" value="RHS repeat-associated core"/>
    <property type="match status" value="1"/>
</dbReference>
<dbReference type="HOGENOM" id="CLU_1493076_0_0_4"/>
<evidence type="ECO:0000313" key="2">
    <source>
        <dbReference type="Proteomes" id="UP000004510"/>
    </source>
</evidence>
<dbReference type="Pfam" id="PF05593">
    <property type="entry name" value="RHS_repeat"/>
    <property type="match status" value="1"/>
</dbReference>
<name>D4XGU0_9BURK</name>
<dbReference type="eggNOG" id="COG3209">
    <property type="taxonomic scope" value="Bacteria"/>
</dbReference>
<dbReference type="EMBL" id="ADMS01000107">
    <property type="protein sequence ID" value="EFF73979.1"/>
    <property type="molecule type" value="Genomic_DNA"/>
</dbReference>
<organism evidence="1 2">
    <name type="scientific">Achromobacter piechaudii ATCC 43553</name>
    <dbReference type="NCBI Taxonomy" id="742159"/>
    <lineage>
        <taxon>Bacteria</taxon>
        <taxon>Pseudomonadati</taxon>
        <taxon>Pseudomonadota</taxon>
        <taxon>Betaproteobacteria</taxon>
        <taxon>Burkholderiales</taxon>
        <taxon>Alcaligenaceae</taxon>
        <taxon>Achromobacter</taxon>
    </lineage>
</organism>
<dbReference type="InterPro" id="IPR006530">
    <property type="entry name" value="YD"/>
</dbReference>